<feature type="region of interest" description="Disordered" evidence="2">
    <location>
        <begin position="277"/>
        <end position="322"/>
    </location>
</feature>
<proteinExistence type="predicted"/>
<dbReference type="OMA" id="NECACAN"/>
<feature type="compositionally biased region" description="Basic and acidic residues" evidence="2">
    <location>
        <begin position="285"/>
        <end position="306"/>
    </location>
</feature>
<feature type="compositionally biased region" description="Basic and acidic residues" evidence="2">
    <location>
        <begin position="397"/>
        <end position="407"/>
    </location>
</feature>
<evidence type="ECO:0000313" key="3">
    <source>
        <dbReference type="EMBL" id="EZA58899.1"/>
    </source>
</evidence>
<reference evidence="3 4" key="1">
    <citation type="journal article" date="2014" name="Curr. Biol.">
        <title>The genome of the clonal raider ant Cerapachys biroi.</title>
        <authorList>
            <person name="Oxley P.R."/>
            <person name="Ji L."/>
            <person name="Fetter-Pruneda I."/>
            <person name="McKenzie S.K."/>
            <person name="Li C."/>
            <person name="Hu H."/>
            <person name="Zhang G."/>
            <person name="Kronauer D.J."/>
        </authorList>
    </citation>
    <scope>NUCLEOTIDE SEQUENCE [LARGE SCALE GENOMIC DNA]</scope>
</reference>
<gene>
    <name evidence="3" type="ORF">X777_16858</name>
</gene>
<organism evidence="3 4">
    <name type="scientific">Ooceraea biroi</name>
    <name type="common">Clonal raider ant</name>
    <name type="synonym">Cerapachys biroi</name>
    <dbReference type="NCBI Taxonomy" id="2015173"/>
    <lineage>
        <taxon>Eukaryota</taxon>
        <taxon>Metazoa</taxon>
        <taxon>Ecdysozoa</taxon>
        <taxon>Arthropoda</taxon>
        <taxon>Hexapoda</taxon>
        <taxon>Insecta</taxon>
        <taxon>Pterygota</taxon>
        <taxon>Neoptera</taxon>
        <taxon>Endopterygota</taxon>
        <taxon>Hymenoptera</taxon>
        <taxon>Apocrita</taxon>
        <taxon>Aculeata</taxon>
        <taxon>Formicoidea</taxon>
        <taxon>Formicidae</taxon>
        <taxon>Dorylinae</taxon>
        <taxon>Ooceraea</taxon>
    </lineage>
</organism>
<name>A0A026WUW7_OOCBI</name>
<feature type="coiled-coil region" evidence="1">
    <location>
        <begin position="431"/>
        <end position="458"/>
    </location>
</feature>
<dbReference type="EMBL" id="KK107111">
    <property type="protein sequence ID" value="EZA58899.1"/>
    <property type="molecule type" value="Genomic_DNA"/>
</dbReference>
<protein>
    <submittedName>
        <fullName evidence="3">Uncharacterized protein</fullName>
    </submittedName>
</protein>
<evidence type="ECO:0000256" key="1">
    <source>
        <dbReference type="SAM" id="Coils"/>
    </source>
</evidence>
<sequence>MKCGKSNKISVIQYTSSQTLHVNDQSGINILHSPNSDLTDGSNDTVTKEMMKPDQKHEEIDVSNEENCHTVACNVPNLTCACIMSTKLETDLQYNADGNILRCADEQPLATCTLSDREKMQNEIHPTNAEKGKCLPINICEDLHLSLQVVTAKVNECACANLQCKTNNSEYIILHKTELTELASRLNMLICGLEENVSSLKVTLATITDTLSAANMTNNKITQVNEVKINVEIVNSADTKSPPCLNGTIYTQADNISKEACKTPCIASSKPVEADIFKGNNVETRGSHQSDSENNKENEEMLDSRSKSTVRRRSARLRAKRSSSNLDITNDSFVNLENELRIANSDAIASAGNYTPLTHKYKDNISKGACNIPRITISTPLKADIVNNVETLGSHQSDSENNNKENEEMLDSISKSDDEKAVRRRSARLMAKRSSSNLDIANDNLVNLENELRITKSEAAIASAGNYTPVSDKCKVGRPLKEYMALKSRMSCLLTPNINRFNSIRRSGSNANPESDGVKASLSNKLLLELNNLYADSPDTL</sequence>
<evidence type="ECO:0000313" key="4">
    <source>
        <dbReference type="Proteomes" id="UP000053097"/>
    </source>
</evidence>
<feature type="region of interest" description="Disordered" evidence="2">
    <location>
        <begin position="392"/>
        <end position="421"/>
    </location>
</feature>
<dbReference type="Proteomes" id="UP000053097">
    <property type="component" value="Unassembled WGS sequence"/>
</dbReference>
<evidence type="ECO:0000256" key="2">
    <source>
        <dbReference type="SAM" id="MobiDB-lite"/>
    </source>
</evidence>
<feature type="compositionally biased region" description="Basic residues" evidence="2">
    <location>
        <begin position="308"/>
        <end position="321"/>
    </location>
</feature>
<keyword evidence="4" id="KW-1185">Reference proteome</keyword>
<keyword evidence="1" id="KW-0175">Coiled coil</keyword>
<dbReference type="AlphaFoldDB" id="A0A026WUW7"/>
<accession>A0A026WUW7</accession>
<dbReference type="OrthoDB" id="7684052at2759"/>